<dbReference type="SMART" id="SM00054">
    <property type="entry name" value="EFh"/>
    <property type="match status" value="2"/>
</dbReference>
<dbReference type="Gene3D" id="1.10.238.10">
    <property type="entry name" value="EF-hand"/>
    <property type="match status" value="1"/>
</dbReference>
<proteinExistence type="predicted"/>
<gene>
    <name evidence="4" type="ORF">ACHAWU_004348</name>
</gene>
<feature type="transmembrane region" description="Helical" evidence="2">
    <location>
        <begin position="39"/>
        <end position="59"/>
    </location>
</feature>
<dbReference type="EMBL" id="JALLBG020000038">
    <property type="protein sequence ID" value="KAL3770649.1"/>
    <property type="molecule type" value="Genomic_DNA"/>
</dbReference>
<feature type="transmembrane region" description="Helical" evidence="2">
    <location>
        <begin position="126"/>
        <end position="147"/>
    </location>
</feature>
<name>A0ABD3N3H3_9STRA</name>
<dbReference type="AlphaFoldDB" id="A0ABD3N3H3"/>
<feature type="domain" description="EF-hand" evidence="3">
    <location>
        <begin position="201"/>
        <end position="236"/>
    </location>
</feature>
<keyword evidence="2" id="KW-0812">Transmembrane</keyword>
<keyword evidence="2" id="KW-0472">Membrane</keyword>
<dbReference type="InterPro" id="IPR002048">
    <property type="entry name" value="EF_hand_dom"/>
</dbReference>
<keyword evidence="2" id="KW-1133">Transmembrane helix</keyword>
<reference evidence="4 5" key="1">
    <citation type="submission" date="2024-10" db="EMBL/GenBank/DDBJ databases">
        <title>Updated reference genomes for cyclostephanoid diatoms.</title>
        <authorList>
            <person name="Roberts W.R."/>
            <person name="Alverson A.J."/>
        </authorList>
    </citation>
    <scope>NUCLEOTIDE SEQUENCE [LARGE SCALE GENOMIC DNA]</scope>
    <source>
        <strain evidence="4 5">AJA232-27</strain>
    </source>
</reference>
<keyword evidence="1" id="KW-0106">Calcium</keyword>
<evidence type="ECO:0000313" key="5">
    <source>
        <dbReference type="Proteomes" id="UP001530293"/>
    </source>
</evidence>
<evidence type="ECO:0000256" key="2">
    <source>
        <dbReference type="SAM" id="Phobius"/>
    </source>
</evidence>
<dbReference type="InterPro" id="IPR011992">
    <property type="entry name" value="EF-hand-dom_pair"/>
</dbReference>
<dbReference type="InterPro" id="IPR018247">
    <property type="entry name" value="EF_Hand_1_Ca_BS"/>
</dbReference>
<dbReference type="Pfam" id="PF13499">
    <property type="entry name" value="EF-hand_7"/>
    <property type="match status" value="1"/>
</dbReference>
<feature type="domain" description="EF-hand" evidence="3">
    <location>
        <begin position="165"/>
        <end position="200"/>
    </location>
</feature>
<sequence>MAYTTSNDKKEAFLPSRRVSSIYESHLQTSQVGNAQVRILALASGFGLIACSILIWTRWIVDARFASYELIISLTALAVGVGAFILESNLVICERPRTLLLVCAPGLGRVSGRGSMYAAIGLLQCTVFHPLQLLVGLFTAVVGIHMIQIGRKASISLALLKKSITDEKALIEAFQNNDRNGDGILEVFEFDGLLLAIGVELDNDELDAAFRSIDTNNDEKIAYDEFRSWWKACTAEAEAGIFV</sequence>
<evidence type="ECO:0000313" key="4">
    <source>
        <dbReference type="EMBL" id="KAL3770649.1"/>
    </source>
</evidence>
<dbReference type="CDD" id="cd00051">
    <property type="entry name" value="EFh"/>
    <property type="match status" value="1"/>
</dbReference>
<evidence type="ECO:0000256" key="1">
    <source>
        <dbReference type="ARBA" id="ARBA00022837"/>
    </source>
</evidence>
<feature type="transmembrane region" description="Helical" evidence="2">
    <location>
        <begin position="65"/>
        <end position="86"/>
    </location>
</feature>
<dbReference type="SUPFAM" id="SSF47473">
    <property type="entry name" value="EF-hand"/>
    <property type="match status" value="1"/>
</dbReference>
<evidence type="ECO:0000259" key="3">
    <source>
        <dbReference type="PROSITE" id="PS50222"/>
    </source>
</evidence>
<comment type="caution">
    <text evidence="4">The sequence shown here is derived from an EMBL/GenBank/DDBJ whole genome shotgun (WGS) entry which is preliminary data.</text>
</comment>
<organism evidence="4 5">
    <name type="scientific">Discostella pseudostelligera</name>
    <dbReference type="NCBI Taxonomy" id="259834"/>
    <lineage>
        <taxon>Eukaryota</taxon>
        <taxon>Sar</taxon>
        <taxon>Stramenopiles</taxon>
        <taxon>Ochrophyta</taxon>
        <taxon>Bacillariophyta</taxon>
        <taxon>Coscinodiscophyceae</taxon>
        <taxon>Thalassiosirophycidae</taxon>
        <taxon>Stephanodiscales</taxon>
        <taxon>Stephanodiscaceae</taxon>
        <taxon>Discostella</taxon>
    </lineage>
</organism>
<keyword evidence="5" id="KW-1185">Reference proteome</keyword>
<protein>
    <recommendedName>
        <fullName evidence="3">EF-hand domain-containing protein</fullName>
    </recommendedName>
</protein>
<accession>A0ABD3N3H3</accession>
<dbReference type="PROSITE" id="PS00018">
    <property type="entry name" value="EF_HAND_1"/>
    <property type="match status" value="1"/>
</dbReference>
<dbReference type="Proteomes" id="UP001530293">
    <property type="component" value="Unassembled WGS sequence"/>
</dbReference>
<dbReference type="PROSITE" id="PS50222">
    <property type="entry name" value="EF_HAND_2"/>
    <property type="match status" value="2"/>
</dbReference>